<evidence type="ECO:0000313" key="1">
    <source>
        <dbReference type="EMBL" id="NYZ67349.1"/>
    </source>
</evidence>
<organism evidence="1 2">
    <name type="scientific">Spartinivicinus marinus</name>
    <dbReference type="NCBI Taxonomy" id="2994442"/>
    <lineage>
        <taxon>Bacteria</taxon>
        <taxon>Pseudomonadati</taxon>
        <taxon>Pseudomonadota</taxon>
        <taxon>Gammaproteobacteria</taxon>
        <taxon>Oceanospirillales</taxon>
        <taxon>Zooshikellaceae</taxon>
        <taxon>Spartinivicinus</taxon>
    </lineage>
</organism>
<dbReference type="EMBL" id="JACCKB010000024">
    <property type="protein sequence ID" value="NYZ67349.1"/>
    <property type="molecule type" value="Genomic_DNA"/>
</dbReference>
<comment type="caution">
    <text evidence="1">The sequence shown here is derived from an EMBL/GenBank/DDBJ whole genome shotgun (WGS) entry which is preliminary data.</text>
</comment>
<protein>
    <submittedName>
        <fullName evidence="1">Uncharacterized protein</fullName>
    </submittedName>
</protein>
<accession>A0A853I3Y4</accession>
<gene>
    <name evidence="1" type="ORF">H0A36_15130</name>
</gene>
<proteinExistence type="predicted"/>
<dbReference type="Proteomes" id="UP000569732">
    <property type="component" value="Unassembled WGS sequence"/>
</dbReference>
<dbReference type="AlphaFoldDB" id="A0A853I3Y4"/>
<reference evidence="1 2" key="1">
    <citation type="submission" date="2020-07" db="EMBL/GenBank/DDBJ databases">
        <title>Endozoicomonas sp. nov., isolated from sediment.</title>
        <authorList>
            <person name="Gu T."/>
        </authorList>
    </citation>
    <scope>NUCLEOTIDE SEQUENCE [LARGE SCALE GENOMIC DNA]</scope>
    <source>
        <strain evidence="1 2">SM1973</strain>
    </source>
</reference>
<evidence type="ECO:0000313" key="2">
    <source>
        <dbReference type="Proteomes" id="UP000569732"/>
    </source>
</evidence>
<name>A0A853I3Y4_9GAMM</name>
<dbReference type="RefSeq" id="WP_180569372.1">
    <property type="nucleotide sequence ID" value="NZ_JACCKB010000024.1"/>
</dbReference>
<sequence length="77" mass="8672">MKVFLAATHVYKDDTLNHWPFQRSHPPNLVGKTPAEALTGKPHARVADQDILVNSQRGIETLVKYGEQVGRKFEKSC</sequence>
<keyword evidence="2" id="KW-1185">Reference proteome</keyword>